<dbReference type="RefSeq" id="WP_150220461.1">
    <property type="nucleotide sequence ID" value="NZ_CP029192.1"/>
</dbReference>
<name>A0A5P2C7Q3_STRVZ</name>
<reference evidence="1 2" key="1">
    <citation type="submission" date="2018-05" db="EMBL/GenBank/DDBJ databases">
        <title>Streptomyces venezuelae.</title>
        <authorList>
            <person name="Kim W."/>
            <person name="Lee N."/>
            <person name="Cho B.-K."/>
        </authorList>
    </citation>
    <scope>NUCLEOTIDE SEQUENCE [LARGE SCALE GENOMIC DNA]</scope>
    <source>
        <strain evidence="1 2">ATCC 14584</strain>
    </source>
</reference>
<accession>A0A5P2C7Q3</accession>
<organism evidence="1 2">
    <name type="scientific">Streptomyces venezuelae</name>
    <dbReference type="NCBI Taxonomy" id="54571"/>
    <lineage>
        <taxon>Bacteria</taxon>
        <taxon>Bacillati</taxon>
        <taxon>Actinomycetota</taxon>
        <taxon>Actinomycetes</taxon>
        <taxon>Kitasatosporales</taxon>
        <taxon>Streptomycetaceae</taxon>
        <taxon>Streptomyces</taxon>
    </lineage>
</organism>
<sequence length="113" mass="11969">MARLFTSHTAPEGSFIMRFSAPLTPAQAELLGEDVGMIAALAAQALNHVHGADIERLVKAFTSSNALDVTAVRYLKHLEDGLPRGEAAGRAATALMHDWADAVLNSSSRGDRA</sequence>
<protein>
    <submittedName>
        <fullName evidence="1">Uncharacterized protein</fullName>
    </submittedName>
</protein>
<evidence type="ECO:0000313" key="2">
    <source>
        <dbReference type="Proteomes" id="UP000322927"/>
    </source>
</evidence>
<proteinExistence type="predicted"/>
<dbReference type="AlphaFoldDB" id="A0A5P2C7Q3"/>
<evidence type="ECO:0000313" key="1">
    <source>
        <dbReference type="EMBL" id="QES38270.1"/>
    </source>
</evidence>
<dbReference type="Proteomes" id="UP000322927">
    <property type="component" value="Chromosome"/>
</dbReference>
<gene>
    <name evidence="1" type="ORF">DEJ48_36930</name>
</gene>
<dbReference type="EMBL" id="CP029192">
    <property type="protein sequence ID" value="QES38270.1"/>
    <property type="molecule type" value="Genomic_DNA"/>
</dbReference>
<dbReference type="OrthoDB" id="4218952at2"/>